<organism evidence="2 3">
    <name type="scientific">Rhizoctonia solani</name>
    <dbReference type="NCBI Taxonomy" id="456999"/>
    <lineage>
        <taxon>Eukaryota</taxon>
        <taxon>Fungi</taxon>
        <taxon>Dikarya</taxon>
        <taxon>Basidiomycota</taxon>
        <taxon>Agaricomycotina</taxon>
        <taxon>Agaricomycetes</taxon>
        <taxon>Cantharellales</taxon>
        <taxon>Ceratobasidiaceae</taxon>
        <taxon>Rhizoctonia</taxon>
    </lineage>
</organism>
<feature type="non-terminal residue" evidence="2">
    <location>
        <position position="1"/>
    </location>
</feature>
<proteinExistence type="predicted"/>
<reference evidence="2" key="1">
    <citation type="submission" date="2021-01" db="EMBL/GenBank/DDBJ databases">
        <authorList>
            <person name="Kaushik A."/>
        </authorList>
    </citation>
    <scope>NUCLEOTIDE SEQUENCE</scope>
    <source>
        <strain evidence="2">AG5</strain>
    </source>
</reference>
<dbReference type="AlphaFoldDB" id="A0A8H3HRY8"/>
<protein>
    <submittedName>
        <fullName evidence="2">Uncharacterized protein</fullName>
    </submittedName>
</protein>
<evidence type="ECO:0000313" key="2">
    <source>
        <dbReference type="EMBL" id="CAE7065773.1"/>
    </source>
</evidence>
<sequence length="1070" mass="119713">QELQASVFEFDEQFSSLRRHRSPIDLSEWYDEPPEISGACFHTGQPELCLIESSGRVRVLSLVRRMFCGAPLEIDRTIVDTFPAPDGSCLLVVVTGDLPTDPDKLLAFHWQSFGTSQQGIDAAVVPKSDTRRVGTRFHGKGRIHVISFTASDTTLASTSLQVKQKTTEFAFLSENDGIEEERGTQTLNNSLIDCHLEVWTRFPVVPTVTRDTLISISRQPRRLILLTPQSLSQAPAYFARMISTLRNTTNKPVGDDLIETIVSSTSTATFGSFDDISEFKLGSFFVELICLVPLHLAITLDNKFMPLKDGVWDPDYECSMVGATIAEVNDSLSLGRYESIFQSYMAKKARRLAISKPVTFTNELTGSRQVTELSAQEDMLLVLFNTAVSNLVFFRNNFAVSRNIKGLFTSFQSSAKIINPSLNPDLFNSTLAIIIKDVTNADTNNIQKEFSLQFSNIVQLERDKNFISRLHRGKVQIIPWPVIDSPEFYSLFTAIRRRLEVQSFTHQTGGAFLHKLKSLMVDIKTCNWNVSDQSQASSRAHQLKERLASALAHGKTDEGPLQNMNTGEDIPTLENEPELFVPEIDNSEQGGPREQSGENGGDAQAKEEEIAEKALMSLIHSSKPPPSSRPHMKESEYVEALQQCLTDSLDHRLGTVEQWIKLNTGHFTLYNSDLRQLNKSFTIMSKAMQAAVKLCQTTCSQCKLLCLRAYRHSGSHQCGTDHRCVFDCEVTDEHDEKPPCGLEAGHAGRHTCDVRLHSCGKDCSLIRLNGCTSVCNKPLDHEGECMCSARVHLCGQACELRGANRGRYTCTGICHEPWDEPHTRHLCDDARRGCPIKCVLCEENGVTGDCASTDHLHGADSTAVHLCSFTHKCSKMCEAKGICVIGPVPSEVSERLSCEIPIPAGQLSHSGPHNHDPREKSFHFCDARCPGCHYFCRLPLNHPQRLHSTNHGLMMRTKWTIELKNRKYGTGDEGFPMFCQMVCSNQGRHAHVDFCLDPYNHISPACEHITTRVQPEPDKPKDLISHATYWERAVHFYGFILTRCIDPYYLSEQTEFKKCDVVCPAQVANM</sequence>
<comment type="caution">
    <text evidence="2">The sequence shown here is derived from an EMBL/GenBank/DDBJ whole genome shotgun (WGS) entry which is preliminary data.</text>
</comment>
<accession>A0A8H3HRY8</accession>
<name>A0A8H3HRY8_9AGAM</name>
<dbReference type="EMBL" id="CAJNJQ010000250">
    <property type="protein sequence ID" value="CAE7065773.1"/>
    <property type="molecule type" value="Genomic_DNA"/>
</dbReference>
<evidence type="ECO:0000313" key="3">
    <source>
        <dbReference type="Proteomes" id="UP000663827"/>
    </source>
</evidence>
<dbReference type="Proteomes" id="UP000663827">
    <property type="component" value="Unassembled WGS sequence"/>
</dbReference>
<feature type="region of interest" description="Disordered" evidence="1">
    <location>
        <begin position="583"/>
        <end position="605"/>
    </location>
</feature>
<gene>
    <name evidence="2" type="ORF">RDB_LOCUS11397</name>
</gene>
<evidence type="ECO:0000256" key="1">
    <source>
        <dbReference type="SAM" id="MobiDB-lite"/>
    </source>
</evidence>